<reference evidence="2 3" key="1">
    <citation type="journal article" date="2015" name="Int. J. Syst. Evol. Microbiol.">
        <title>Winogradskyella litoriviva sp. nov., isolated from coastal seawater.</title>
        <authorList>
            <person name="Nedashkovskaya O.I."/>
            <person name="Kukhlevskiy A.D."/>
            <person name="Zhukova N.V."/>
            <person name="Kim S.J."/>
            <person name="Rhee S.K."/>
            <person name="Mikhailov V.V."/>
        </authorList>
    </citation>
    <scope>NUCLEOTIDE SEQUENCE [LARGE SCALE GENOMIC DNA]</scope>
    <source>
        <strain evidence="2 3">KMM6491</strain>
    </source>
</reference>
<comment type="caution">
    <text evidence="2">The sequence shown here is derived from an EMBL/GenBank/DDBJ whole genome shotgun (WGS) entry which is preliminary data.</text>
</comment>
<organism evidence="2 3">
    <name type="scientific">Winogradskyella litoriviva</name>
    <dbReference type="NCBI Taxonomy" id="1220182"/>
    <lineage>
        <taxon>Bacteria</taxon>
        <taxon>Pseudomonadati</taxon>
        <taxon>Bacteroidota</taxon>
        <taxon>Flavobacteriia</taxon>
        <taxon>Flavobacteriales</taxon>
        <taxon>Flavobacteriaceae</taxon>
        <taxon>Winogradskyella</taxon>
    </lineage>
</organism>
<gene>
    <name evidence="2" type="ORF">HNV10_11360</name>
</gene>
<dbReference type="RefSeq" id="WP_173301470.1">
    <property type="nucleotide sequence ID" value="NZ_JABRWQ010000004.1"/>
</dbReference>
<dbReference type="InterPro" id="IPR043741">
    <property type="entry name" value="DUF5686"/>
</dbReference>
<dbReference type="Gene3D" id="2.60.40.1120">
    <property type="entry name" value="Carboxypeptidase-like, regulatory domain"/>
    <property type="match status" value="1"/>
</dbReference>
<dbReference type="Pfam" id="PF13715">
    <property type="entry name" value="CarbopepD_reg_2"/>
    <property type="match status" value="1"/>
</dbReference>
<keyword evidence="3" id="KW-1185">Reference proteome</keyword>
<sequence length="822" mass="93399">MAKQLLCIFLIAFSSIVSAQITGNITDQNNNPLPFVNILIENTYKGTTSNDDGYYELNISQLNDYTIIFSYLGYKTVKKSVSISKFPYKLDITLEEESVSLGEVVVDAENDPANAIMRQAIAQRQANLDKIEAFKADFYSRGLIKIKDAPEKIMGQDIGDLGGGLDSTRSGIIYLSETISKIQFLSPDKLKERITASKISGNSNGFSFNTALEVDFNFYNNTINFGNEIISPIANNAFGYYKYKLDGVFYDDRGNLINKIKVTPKRKNDPVFSGFIYIVEDQWDIYALELDITGIQAKNPAVDIISLQQSFSYSESNDIWAKISQSIDFKYGIFGIKGDGRFTAVYSNYEFNTGLSRKDFNKEIVSFENEANKKDSLFWNKIRPVPLTLEERNDYVTKDSIQVIRESKPYLDSIDGVKNKFKLGNILGYTYQNSHKNYRLGYSIPPTSTQFNTVQGYTIGGNVFYTKSYDDDYKRYLTINADVQYGISDDRLRASGGATYKFNSVTNSYLTLYGGVTTVQFNSANPISPLVNGVSSLFFEDNYMKIYDKSYVTANYSEELFNGFRLFTGLTYERRKALFNTTDQTYINDENDAYTSNNPLNELAYGIAPFQTHHMLKGVVNARINFGQEYMSYPDAKYNVGNDNYPTLYLGYEKGFGATIDDYNFDQIKARLTQSFNVKDKGRFSYNLKAGKFFNADDIAFTDYQHFNGNQTHVSFDGNYTNVFNNLDYYSASTNDSYFEAHAEHDFNGFILGKVPLLNKLNFNLVVGAHLLSTPEIKPYQEYSIGLDNIGFGKWRFLRVDYLRSYQSGFKSDAIVFGLKFF</sequence>
<accession>A0ABX2E683</accession>
<dbReference type="Pfam" id="PF18939">
    <property type="entry name" value="DUF5686"/>
    <property type="match status" value="1"/>
</dbReference>
<protein>
    <submittedName>
        <fullName evidence="2">TonB-dependent receptor</fullName>
    </submittedName>
</protein>
<keyword evidence="2" id="KW-0675">Receptor</keyword>
<evidence type="ECO:0000256" key="1">
    <source>
        <dbReference type="SAM" id="SignalP"/>
    </source>
</evidence>
<dbReference type="Proteomes" id="UP000805085">
    <property type="component" value="Unassembled WGS sequence"/>
</dbReference>
<dbReference type="InterPro" id="IPR008969">
    <property type="entry name" value="CarboxyPept-like_regulatory"/>
</dbReference>
<evidence type="ECO:0000313" key="2">
    <source>
        <dbReference type="EMBL" id="NRD23844.1"/>
    </source>
</evidence>
<proteinExistence type="predicted"/>
<feature type="chain" id="PRO_5047229927" evidence="1">
    <location>
        <begin position="20"/>
        <end position="822"/>
    </location>
</feature>
<evidence type="ECO:0000313" key="3">
    <source>
        <dbReference type="Proteomes" id="UP000805085"/>
    </source>
</evidence>
<name>A0ABX2E683_9FLAO</name>
<dbReference type="EMBL" id="JABRWQ010000004">
    <property type="protein sequence ID" value="NRD23844.1"/>
    <property type="molecule type" value="Genomic_DNA"/>
</dbReference>
<feature type="signal peptide" evidence="1">
    <location>
        <begin position="1"/>
        <end position="19"/>
    </location>
</feature>
<dbReference type="SUPFAM" id="SSF49464">
    <property type="entry name" value="Carboxypeptidase regulatory domain-like"/>
    <property type="match status" value="1"/>
</dbReference>
<keyword evidence="1" id="KW-0732">Signal</keyword>